<protein>
    <submittedName>
        <fullName evidence="1">Uncharacterized protein</fullName>
    </submittedName>
</protein>
<dbReference type="AlphaFoldDB" id="A0A0A9E2R0"/>
<name>A0A0A9E2R0_ARUDO</name>
<organism evidence="1">
    <name type="scientific">Arundo donax</name>
    <name type="common">Giant reed</name>
    <name type="synonym">Donax arundinaceus</name>
    <dbReference type="NCBI Taxonomy" id="35708"/>
    <lineage>
        <taxon>Eukaryota</taxon>
        <taxon>Viridiplantae</taxon>
        <taxon>Streptophyta</taxon>
        <taxon>Embryophyta</taxon>
        <taxon>Tracheophyta</taxon>
        <taxon>Spermatophyta</taxon>
        <taxon>Magnoliopsida</taxon>
        <taxon>Liliopsida</taxon>
        <taxon>Poales</taxon>
        <taxon>Poaceae</taxon>
        <taxon>PACMAD clade</taxon>
        <taxon>Arundinoideae</taxon>
        <taxon>Arundineae</taxon>
        <taxon>Arundo</taxon>
    </lineage>
</organism>
<evidence type="ECO:0000313" key="1">
    <source>
        <dbReference type="EMBL" id="JAD93318.1"/>
    </source>
</evidence>
<reference evidence="1" key="2">
    <citation type="journal article" date="2015" name="Data Brief">
        <title>Shoot transcriptome of the giant reed, Arundo donax.</title>
        <authorList>
            <person name="Barrero R.A."/>
            <person name="Guerrero F.D."/>
            <person name="Moolhuijzen P."/>
            <person name="Goolsby J.A."/>
            <person name="Tidwell J."/>
            <person name="Bellgard S.E."/>
            <person name="Bellgard M.I."/>
        </authorList>
    </citation>
    <scope>NUCLEOTIDE SEQUENCE</scope>
    <source>
        <tissue evidence="1">Shoot tissue taken approximately 20 cm above the soil surface</tissue>
    </source>
</reference>
<proteinExistence type="predicted"/>
<reference evidence="1" key="1">
    <citation type="submission" date="2014-09" db="EMBL/GenBank/DDBJ databases">
        <authorList>
            <person name="Magalhaes I.L.F."/>
            <person name="Oliveira U."/>
            <person name="Santos F.R."/>
            <person name="Vidigal T.H.D.A."/>
            <person name="Brescovit A.D."/>
            <person name="Santos A.J."/>
        </authorList>
    </citation>
    <scope>NUCLEOTIDE SEQUENCE</scope>
    <source>
        <tissue evidence="1">Shoot tissue taken approximately 20 cm above the soil surface</tissue>
    </source>
</reference>
<accession>A0A0A9E2R0</accession>
<dbReference type="EMBL" id="GBRH01204577">
    <property type="protein sequence ID" value="JAD93318.1"/>
    <property type="molecule type" value="Transcribed_RNA"/>
</dbReference>
<sequence length="49" mass="5653">MHSLRNSSSLRTDGHSIYTEFISNIDDLLSDDLVGLELCVVRCFIWPRK</sequence>